<evidence type="ECO:0000259" key="2">
    <source>
        <dbReference type="Pfam" id="PF23639"/>
    </source>
</evidence>
<dbReference type="InterPro" id="IPR034154">
    <property type="entry name" value="TOPRIM_DnaG/twinkle"/>
</dbReference>
<reference evidence="3 4" key="1">
    <citation type="submission" date="2024-06" db="EMBL/GenBank/DDBJ databases">
        <title>Brevundimonas sp. C11.</title>
        <authorList>
            <person name="Maltman C."/>
        </authorList>
    </citation>
    <scope>NUCLEOTIDE SEQUENCE [LARGE SCALE GENOMIC DNA]</scope>
    <source>
        <strain evidence="3 4">C11</strain>
    </source>
</reference>
<protein>
    <submittedName>
        <fullName evidence="3">Toprim domain-containing protein</fullName>
    </submittedName>
</protein>
<evidence type="ECO:0000259" key="1">
    <source>
        <dbReference type="Pfam" id="PF13362"/>
    </source>
</evidence>
<feature type="domain" description="DUF7146" evidence="2">
    <location>
        <begin position="91"/>
        <end position="196"/>
    </location>
</feature>
<proteinExistence type="predicted"/>
<accession>A0ABV1NK77</accession>
<dbReference type="Pfam" id="PF23639">
    <property type="entry name" value="DUF7146"/>
    <property type="match status" value="1"/>
</dbReference>
<organism evidence="3 4">
    <name type="scientific">Brevundimonas aurifodinae</name>
    <dbReference type="NCBI Taxonomy" id="1508312"/>
    <lineage>
        <taxon>Bacteria</taxon>
        <taxon>Pseudomonadati</taxon>
        <taxon>Pseudomonadota</taxon>
        <taxon>Alphaproteobacteria</taxon>
        <taxon>Caulobacterales</taxon>
        <taxon>Caulobacteraceae</taxon>
        <taxon>Brevundimonas</taxon>
    </lineage>
</organism>
<evidence type="ECO:0000313" key="4">
    <source>
        <dbReference type="Proteomes" id="UP001445732"/>
    </source>
</evidence>
<dbReference type="EMBL" id="JBEGDD010000002">
    <property type="protein sequence ID" value="MEQ7154246.1"/>
    <property type="molecule type" value="Genomic_DNA"/>
</dbReference>
<gene>
    <name evidence="3" type="ORF">ABN401_03350</name>
</gene>
<dbReference type="InterPro" id="IPR006171">
    <property type="entry name" value="TOPRIM_dom"/>
</dbReference>
<sequence length="302" mass="32130">MTLHKLVAALGGDLYAGGYRANVPAPGHRGMDRSVSLLLTEGRVVIHGFGGADWRSVRDWLRDQGFIDAQGRLADGGQGPPERTRPDCTLRHETASRLWEGGLALQQGTLARRHLALRAVAGGAKMHNLRHHPAAPTSVYQPGRHTRPALMARISDDADRLTAVELTYLDPNGRRASGLRLSRKTVGHVPVGAAVRLAPAAPQMLVGEGVVTTLAAMQHFDLPGWSLRSANNLAAWTPPDGVRHVLIAADNGPVGIGAAARLRMRLTRAGVSARVGAPDHPFADWSEAAVAVAEAGRVEEGR</sequence>
<evidence type="ECO:0000313" key="3">
    <source>
        <dbReference type="EMBL" id="MEQ7154246.1"/>
    </source>
</evidence>
<dbReference type="RefSeq" id="WP_349683421.1">
    <property type="nucleotide sequence ID" value="NZ_JBEGDD010000002.1"/>
</dbReference>
<name>A0ABV1NK77_9CAUL</name>
<comment type="caution">
    <text evidence="3">The sequence shown here is derived from an EMBL/GenBank/DDBJ whole genome shotgun (WGS) entry which is preliminary data.</text>
</comment>
<keyword evidence="4" id="KW-1185">Reference proteome</keyword>
<dbReference type="Proteomes" id="UP001445732">
    <property type="component" value="Unassembled WGS sequence"/>
</dbReference>
<dbReference type="Pfam" id="PF13362">
    <property type="entry name" value="Toprim_3"/>
    <property type="match status" value="1"/>
</dbReference>
<dbReference type="CDD" id="cd01029">
    <property type="entry name" value="TOPRIM_primases"/>
    <property type="match status" value="1"/>
</dbReference>
<dbReference type="InterPro" id="IPR055570">
    <property type="entry name" value="DUF7146"/>
</dbReference>
<feature type="domain" description="Toprim" evidence="1">
    <location>
        <begin position="204"/>
        <end position="289"/>
    </location>
</feature>